<accession>A0A9N7YCC3</accession>
<dbReference type="AlphaFoldDB" id="A0A9N7YCC3"/>
<name>A0A9N7YCC3_PLEPL</name>
<protein>
    <submittedName>
        <fullName evidence="1">Uncharacterized protein</fullName>
    </submittedName>
</protein>
<gene>
    <name evidence="1" type="ORF">PLEPLA_LOCUS6977</name>
</gene>
<organism evidence="1 2">
    <name type="scientific">Pleuronectes platessa</name>
    <name type="common">European plaice</name>
    <dbReference type="NCBI Taxonomy" id="8262"/>
    <lineage>
        <taxon>Eukaryota</taxon>
        <taxon>Metazoa</taxon>
        <taxon>Chordata</taxon>
        <taxon>Craniata</taxon>
        <taxon>Vertebrata</taxon>
        <taxon>Euteleostomi</taxon>
        <taxon>Actinopterygii</taxon>
        <taxon>Neopterygii</taxon>
        <taxon>Teleostei</taxon>
        <taxon>Neoteleostei</taxon>
        <taxon>Acanthomorphata</taxon>
        <taxon>Carangaria</taxon>
        <taxon>Pleuronectiformes</taxon>
        <taxon>Pleuronectoidei</taxon>
        <taxon>Pleuronectidae</taxon>
        <taxon>Pleuronectes</taxon>
    </lineage>
</organism>
<reference evidence="1" key="1">
    <citation type="submission" date="2020-03" db="EMBL/GenBank/DDBJ databases">
        <authorList>
            <person name="Weist P."/>
        </authorList>
    </citation>
    <scope>NUCLEOTIDE SEQUENCE</scope>
</reference>
<proteinExistence type="predicted"/>
<keyword evidence="2" id="KW-1185">Reference proteome</keyword>
<evidence type="ECO:0000313" key="2">
    <source>
        <dbReference type="Proteomes" id="UP001153269"/>
    </source>
</evidence>
<dbReference type="Proteomes" id="UP001153269">
    <property type="component" value="Unassembled WGS sequence"/>
</dbReference>
<evidence type="ECO:0000313" key="1">
    <source>
        <dbReference type="EMBL" id="CAB1419149.1"/>
    </source>
</evidence>
<comment type="caution">
    <text evidence="1">The sequence shown here is derived from an EMBL/GenBank/DDBJ whole genome shotgun (WGS) entry which is preliminary data.</text>
</comment>
<sequence length="163" mass="17625">MGYDQYHFPVPGASTGGFKPVLDDSSCHFSVSHPVPLAGTQLHCLPSSSSTAKKPSLTLQGLEFGLIYQHQSLFVRMSYGLSLLRDFQEVVLYTANTLALPTALLTPIPPPFITVNLPIPPDPLAAQRGHFGMQMGKTGIELPAWLEDNRSTPQPHSCRAGSV</sequence>
<dbReference type="EMBL" id="CADEAL010000369">
    <property type="protein sequence ID" value="CAB1419149.1"/>
    <property type="molecule type" value="Genomic_DNA"/>
</dbReference>